<evidence type="ECO:0000256" key="1">
    <source>
        <dbReference type="ARBA" id="ARBA00005250"/>
    </source>
</evidence>
<accession>A0ABT7QM26</accession>
<dbReference type="InterPro" id="IPR001279">
    <property type="entry name" value="Metallo-B-lactamas"/>
</dbReference>
<feature type="domain" description="Metallo-beta-lactamase" evidence="2">
    <location>
        <begin position="24"/>
        <end position="229"/>
    </location>
</feature>
<gene>
    <name evidence="3" type="ORF">NQX30_05180</name>
</gene>
<evidence type="ECO:0000313" key="3">
    <source>
        <dbReference type="EMBL" id="MDM5147759.1"/>
    </source>
</evidence>
<dbReference type="PANTHER" id="PTHR42951">
    <property type="entry name" value="METALLO-BETA-LACTAMASE DOMAIN-CONTAINING"/>
    <property type="match status" value="1"/>
</dbReference>
<dbReference type="Proteomes" id="UP001168167">
    <property type="component" value="Unassembled WGS sequence"/>
</dbReference>
<organism evidence="3 4">
    <name type="scientific">Candidatus Doriopsillibacter californiensis</name>
    <dbReference type="NCBI Taxonomy" id="2970740"/>
    <lineage>
        <taxon>Bacteria</taxon>
        <taxon>Pseudomonadati</taxon>
        <taxon>Pseudomonadota</taxon>
        <taxon>Gammaproteobacteria</taxon>
        <taxon>Candidatus Tethybacterales</taxon>
        <taxon>Candidatus Persebacteraceae</taxon>
        <taxon>Candidatus Doriopsillibacter</taxon>
    </lineage>
</organism>
<dbReference type="Gene3D" id="3.60.15.10">
    <property type="entry name" value="Ribonuclease Z/Hydroxyacylglutathione hydrolase-like"/>
    <property type="match status" value="1"/>
</dbReference>
<proteinExistence type="inferred from homology"/>
<dbReference type="CDD" id="cd07726">
    <property type="entry name" value="ST1585-like_MBL-fold"/>
    <property type="match status" value="1"/>
</dbReference>
<comment type="caution">
    <text evidence="3">The sequence shown here is derived from an EMBL/GenBank/DDBJ whole genome shotgun (WGS) entry which is preliminary data.</text>
</comment>
<dbReference type="InterPro" id="IPR036866">
    <property type="entry name" value="RibonucZ/Hydroxyglut_hydro"/>
</dbReference>
<evidence type="ECO:0000313" key="4">
    <source>
        <dbReference type="Proteomes" id="UP001168167"/>
    </source>
</evidence>
<dbReference type="EMBL" id="JANQAO010000003">
    <property type="protein sequence ID" value="MDM5147759.1"/>
    <property type="molecule type" value="Genomic_DNA"/>
</dbReference>
<sequence length="312" mass="34664">MSLLYQESLPGVWRIDVSHPAPQYSCCYLIVEKGASALVDCGAKNGIATIMDTLAAQQIAPEQVQWIIVTHAHLDHAGAAAQLMQLFPNATLAGHPSAIKHLINPHKKLVPGVTKLYGKKWFDEQYGELLPINATRTRILADGESVMLDAKRQLTALYTPGHAWHHLSVYDATRDTFYAGDAYGVSYYQQGNNALIFPVMPPTQFDPTAMETSLRKLQALNTKWAALAHYGVIPNTATIAELQIESMYEWIALAEPIANENGFVTTFRTQLNTWFAEVAAKKGFDNDISRHHHDISLTVAGFAHWLEQRNTN</sequence>
<dbReference type="InterPro" id="IPR050855">
    <property type="entry name" value="NDM-1-like"/>
</dbReference>
<reference evidence="3" key="2">
    <citation type="journal article" date="2023" name="Microbiome">
        <title>Synthase-selected sorting approach identifies a beta-lactone synthase in a nudibranch symbiotic bacterium.</title>
        <authorList>
            <person name="Dzunkova M."/>
            <person name="La Clair J.J."/>
            <person name="Tyml T."/>
            <person name="Doud D."/>
            <person name="Schulz F."/>
            <person name="Piquer-Esteban S."/>
            <person name="Porcel Sanchis D."/>
            <person name="Osborn A."/>
            <person name="Robinson D."/>
            <person name="Louie K.B."/>
            <person name="Bowen B.P."/>
            <person name="Bowers R.M."/>
            <person name="Lee J."/>
            <person name="Arnau V."/>
            <person name="Diaz-Villanueva W."/>
            <person name="Stepanauskas R."/>
            <person name="Gosliner T."/>
            <person name="Date S.V."/>
            <person name="Northen T.R."/>
            <person name="Cheng J.F."/>
            <person name="Burkart M.D."/>
            <person name="Woyke T."/>
        </authorList>
    </citation>
    <scope>NUCLEOTIDE SEQUENCE</scope>
    <source>
        <strain evidence="3">Df01</strain>
    </source>
</reference>
<dbReference type="PANTHER" id="PTHR42951:SF4">
    <property type="entry name" value="ACYL-COENZYME A THIOESTERASE MBLAC2"/>
    <property type="match status" value="1"/>
</dbReference>
<keyword evidence="4" id="KW-1185">Reference proteome</keyword>
<comment type="similarity">
    <text evidence="1">Belongs to the metallo-beta-lactamase superfamily. Class-B beta-lactamase family.</text>
</comment>
<dbReference type="SUPFAM" id="SSF56281">
    <property type="entry name" value="Metallo-hydrolase/oxidoreductase"/>
    <property type="match status" value="1"/>
</dbReference>
<protein>
    <submittedName>
        <fullName evidence="3">MBL fold metallo-hydrolase</fullName>
    </submittedName>
</protein>
<reference evidence="3" key="1">
    <citation type="submission" date="2022-08" db="EMBL/GenBank/DDBJ databases">
        <authorList>
            <person name="Dzunkova M."/>
            <person name="La Clair J."/>
            <person name="Tyml T."/>
            <person name="Doud D."/>
            <person name="Schulz F."/>
            <person name="Piquer S."/>
            <person name="Porcel Sanchis D."/>
            <person name="Osborn A."/>
            <person name="Robinson D."/>
            <person name="Louie K.B."/>
            <person name="Bowen B.P."/>
            <person name="Bowers R."/>
            <person name="Lee J."/>
            <person name="Arnau Llombart V."/>
            <person name="Diaz Villanueva W."/>
            <person name="Gosliner T."/>
            <person name="Northen T."/>
            <person name="Cheng J.-F."/>
            <person name="Burkart M.D."/>
            <person name="Woyke T."/>
        </authorList>
    </citation>
    <scope>NUCLEOTIDE SEQUENCE</scope>
    <source>
        <strain evidence="3">Df01</strain>
    </source>
</reference>
<dbReference type="Pfam" id="PF00753">
    <property type="entry name" value="Lactamase_B"/>
    <property type="match status" value="1"/>
</dbReference>
<dbReference type="InterPro" id="IPR037482">
    <property type="entry name" value="ST1585_MBL-fold"/>
</dbReference>
<dbReference type="SMART" id="SM00849">
    <property type="entry name" value="Lactamase_B"/>
    <property type="match status" value="1"/>
</dbReference>
<evidence type="ECO:0000259" key="2">
    <source>
        <dbReference type="SMART" id="SM00849"/>
    </source>
</evidence>
<name>A0ABT7QM26_9GAMM</name>